<proteinExistence type="inferred from homology"/>
<reference evidence="6" key="1">
    <citation type="submission" date="2024-06" db="EMBL/GenBank/DDBJ databases">
        <title>Draft Genome Sequences of Epichloe bromicola Strains Isolated from Elymus ciliaris.</title>
        <authorList>
            <consortium name="Epichloe bromicola genome sequencing consortium"/>
            <person name="Miura A."/>
            <person name="Imano S."/>
            <person name="Ashida A."/>
            <person name="Sato I."/>
            <person name="Chiba S."/>
            <person name="Tanaka A."/>
            <person name="Camagna M."/>
            <person name="Takemoto D."/>
        </authorList>
    </citation>
    <scope>NUCLEOTIDE SEQUENCE [LARGE SCALE GENOMIC DNA]</scope>
    <source>
        <strain evidence="6">DP</strain>
    </source>
</reference>
<dbReference type="SUPFAM" id="SSF53182">
    <property type="entry name" value="Pyrrolidone carboxyl peptidase (pyroglutamate aminopeptidase)"/>
    <property type="match status" value="1"/>
</dbReference>
<evidence type="ECO:0000313" key="6">
    <source>
        <dbReference type="Proteomes" id="UP001562357"/>
    </source>
</evidence>
<evidence type="ECO:0000256" key="2">
    <source>
        <dbReference type="ARBA" id="ARBA00022670"/>
    </source>
</evidence>
<dbReference type="InterPro" id="IPR016125">
    <property type="entry name" value="Peptidase_C15-like"/>
</dbReference>
<comment type="caution">
    <text evidence="5">The sequence shown here is derived from an EMBL/GenBank/DDBJ whole genome shotgun (WGS) entry which is preliminary data.</text>
</comment>
<accession>A0ABQ0CZT1</accession>
<evidence type="ECO:0000256" key="1">
    <source>
        <dbReference type="ARBA" id="ARBA00006641"/>
    </source>
</evidence>
<name>A0ABQ0CZT1_9HYPO</name>
<evidence type="ECO:0000313" key="5">
    <source>
        <dbReference type="EMBL" id="GAB0138962.1"/>
    </source>
</evidence>
<organism evidence="5 6">
    <name type="scientific">Epichloe bromicola</name>
    <dbReference type="NCBI Taxonomy" id="79588"/>
    <lineage>
        <taxon>Eukaryota</taxon>
        <taxon>Fungi</taxon>
        <taxon>Dikarya</taxon>
        <taxon>Ascomycota</taxon>
        <taxon>Pezizomycotina</taxon>
        <taxon>Sordariomycetes</taxon>
        <taxon>Hypocreomycetidae</taxon>
        <taxon>Hypocreales</taxon>
        <taxon>Clavicipitaceae</taxon>
        <taxon>Epichloe</taxon>
    </lineage>
</organism>
<dbReference type="Gene3D" id="3.40.630.20">
    <property type="entry name" value="Peptidase C15, pyroglutamyl peptidase I-like"/>
    <property type="match status" value="1"/>
</dbReference>
<evidence type="ECO:0000256" key="4">
    <source>
        <dbReference type="ARBA" id="ARBA00022807"/>
    </source>
</evidence>
<dbReference type="InterPro" id="IPR036440">
    <property type="entry name" value="Peptidase_C15-like_sf"/>
</dbReference>
<sequence>MGSQINDPQEFVVLVTGFLPFRPQWPVNPSWEIAKGLPSHLPPLRAKDPDAREKVHPPPVRILVHPEPLRVNYKLVREAVPSFWDTYQGYKVDVVIHIGMTGPRTYYQIERRAHRRGYRNADVDLELPEEGTDGRPDDPDWIWHGLPDEIISDLDIDDVHRRWQAYSSVRTKPLSFKVRLSVETLLTQVLGVIFFPPPPPLSEQKDMDLRISENPGRFLCDWIYYCSLSHLLRSNRPKKACFFHVPCDASDESVLRGRELAINLVRAIAESEMSAKQKEPESNGVAE</sequence>
<keyword evidence="2" id="KW-0645">Protease</keyword>
<dbReference type="PANTHER" id="PTHR23402">
    <property type="entry name" value="PROTEASE FAMILY C15 PYROGLUTAMYL-PEPTIDASE I-RELATED"/>
    <property type="match status" value="1"/>
</dbReference>
<dbReference type="EMBL" id="BAAFGZ010000545">
    <property type="protein sequence ID" value="GAB0138962.1"/>
    <property type="molecule type" value="Genomic_DNA"/>
</dbReference>
<dbReference type="PANTHER" id="PTHR23402:SF1">
    <property type="entry name" value="PYROGLUTAMYL-PEPTIDASE I"/>
    <property type="match status" value="1"/>
</dbReference>
<dbReference type="Proteomes" id="UP001562357">
    <property type="component" value="Unassembled WGS sequence"/>
</dbReference>
<protein>
    <recommendedName>
        <fullName evidence="7">Pyroglutamyl peptidase type I</fullName>
    </recommendedName>
</protein>
<evidence type="ECO:0008006" key="7">
    <source>
        <dbReference type="Google" id="ProtNLM"/>
    </source>
</evidence>
<keyword evidence="3" id="KW-0378">Hydrolase</keyword>
<evidence type="ECO:0000256" key="3">
    <source>
        <dbReference type="ARBA" id="ARBA00022801"/>
    </source>
</evidence>
<comment type="similarity">
    <text evidence="1">Belongs to the peptidase C15 family.</text>
</comment>
<keyword evidence="6" id="KW-1185">Reference proteome</keyword>
<gene>
    <name evidence="5" type="primary">g7181</name>
    <name evidence="5" type="ORF">EsDP_00007181</name>
</gene>
<keyword evidence="4" id="KW-0788">Thiol protease</keyword>